<comment type="caution">
    <text evidence="2">The sequence shown here is derived from an EMBL/GenBank/DDBJ whole genome shotgun (WGS) entry which is preliminary data.</text>
</comment>
<gene>
    <name evidence="2" type="ORF">B5E44_07930</name>
    <name evidence="1" type="ORF">B5E59_05260</name>
</gene>
<evidence type="ECO:0000313" key="2">
    <source>
        <dbReference type="EMBL" id="OUQ75137.1"/>
    </source>
</evidence>
<protein>
    <submittedName>
        <fullName evidence="2">Uncharacterized protein</fullName>
    </submittedName>
</protein>
<keyword evidence="4" id="KW-1185">Reference proteome</keyword>
<reference evidence="2" key="2">
    <citation type="journal article" date="2018" name="BMC Genomics">
        <title>Whole genome sequencing and function prediction of 133 gut anaerobes isolated from chicken caecum in pure cultures.</title>
        <authorList>
            <person name="Medvecky M."/>
            <person name="Cejkova D."/>
            <person name="Polansky O."/>
            <person name="Karasova D."/>
            <person name="Kubasova T."/>
            <person name="Cizek A."/>
            <person name="Rychlik I."/>
        </authorList>
    </citation>
    <scope>NUCLEOTIDE SEQUENCE</scope>
    <source>
        <strain evidence="2">An101</strain>
        <strain evidence="1">An115</strain>
    </source>
</reference>
<proteinExistence type="predicted"/>
<dbReference type="Proteomes" id="UP000195859">
    <property type="component" value="Unassembled WGS sequence"/>
</dbReference>
<dbReference type="EMBL" id="NFLZ01000022">
    <property type="protein sequence ID" value="OUQ75137.1"/>
    <property type="molecule type" value="Genomic_DNA"/>
</dbReference>
<evidence type="ECO:0000313" key="3">
    <source>
        <dbReference type="Proteomes" id="UP000195859"/>
    </source>
</evidence>
<dbReference type="EMBL" id="NFLS01000010">
    <property type="protein sequence ID" value="OUQ56285.1"/>
    <property type="molecule type" value="Genomic_DNA"/>
</dbReference>
<dbReference type="AlphaFoldDB" id="A0A1Y4UH66"/>
<accession>A0A1Y4UH66</accession>
<dbReference type="RefSeq" id="WP_087176298.1">
    <property type="nucleotide sequence ID" value="NZ_NFLZ01000022.1"/>
</dbReference>
<dbReference type="Proteomes" id="UP000196293">
    <property type="component" value="Unassembled WGS sequence"/>
</dbReference>
<evidence type="ECO:0000313" key="1">
    <source>
        <dbReference type="EMBL" id="OUQ56285.1"/>
    </source>
</evidence>
<organism evidence="2 3">
    <name type="scientific">Lactobacillus gallinarum</name>
    <dbReference type="NCBI Taxonomy" id="52242"/>
    <lineage>
        <taxon>Bacteria</taxon>
        <taxon>Bacillati</taxon>
        <taxon>Bacillota</taxon>
        <taxon>Bacilli</taxon>
        <taxon>Lactobacillales</taxon>
        <taxon>Lactobacillaceae</taxon>
        <taxon>Lactobacillus</taxon>
    </lineage>
</organism>
<reference evidence="3 4" key="1">
    <citation type="submission" date="2017-04" db="EMBL/GenBank/DDBJ databases">
        <title>Function of individual gut microbiota members based on whole genome sequencing of pure cultures obtained from chicken caecum.</title>
        <authorList>
            <person name="Medvecky M."/>
            <person name="Cejkova D."/>
            <person name="Polansky O."/>
            <person name="Karasova D."/>
            <person name="Kubasova T."/>
            <person name="Cizek A."/>
            <person name="Rychlik I."/>
        </authorList>
    </citation>
    <scope>NUCLEOTIDE SEQUENCE [LARGE SCALE GENOMIC DNA]</scope>
    <source>
        <strain evidence="3">An101</strain>
        <strain evidence="4">An115</strain>
    </source>
</reference>
<name>A0A1Y4UH66_9LACO</name>
<evidence type="ECO:0000313" key="4">
    <source>
        <dbReference type="Proteomes" id="UP000196293"/>
    </source>
</evidence>
<sequence>MVDVPSDHNQLNVALIISNPSAKDSTITKVSLLTKNNFIDCSPYPTRLVSRGEKPNEKLIYSDITPILIPARKAIQVIISFTYLTENPITNKNELDFKFIINDKEINQNFDKYLILQADRFVDALDQKFNRNIDDAG</sequence>